<proteinExistence type="predicted"/>
<dbReference type="AlphaFoldDB" id="A0A645E7S1"/>
<dbReference type="EMBL" id="VSSQ01043805">
    <property type="protein sequence ID" value="MPM97535.1"/>
    <property type="molecule type" value="Genomic_DNA"/>
</dbReference>
<reference evidence="1" key="1">
    <citation type="submission" date="2019-08" db="EMBL/GenBank/DDBJ databases">
        <authorList>
            <person name="Kucharzyk K."/>
            <person name="Murdoch R.W."/>
            <person name="Higgins S."/>
            <person name="Loffler F."/>
        </authorList>
    </citation>
    <scope>NUCLEOTIDE SEQUENCE</scope>
</reference>
<evidence type="ECO:0008006" key="2">
    <source>
        <dbReference type="Google" id="ProtNLM"/>
    </source>
</evidence>
<name>A0A645E7S1_9ZZZZ</name>
<gene>
    <name evidence="1" type="ORF">SDC9_144709</name>
</gene>
<organism evidence="1">
    <name type="scientific">bioreactor metagenome</name>
    <dbReference type="NCBI Taxonomy" id="1076179"/>
    <lineage>
        <taxon>unclassified sequences</taxon>
        <taxon>metagenomes</taxon>
        <taxon>ecological metagenomes</taxon>
    </lineage>
</organism>
<accession>A0A645E7S1</accession>
<evidence type="ECO:0000313" key="1">
    <source>
        <dbReference type="EMBL" id="MPM97535.1"/>
    </source>
</evidence>
<comment type="caution">
    <text evidence="1">The sequence shown here is derived from an EMBL/GenBank/DDBJ whole genome shotgun (WGS) entry which is preliminary data.</text>
</comment>
<protein>
    <recommendedName>
        <fullName evidence="2">N-acetyltransferase domain-containing protein</fullName>
    </recommendedName>
</protein>
<sequence>MRRRGIRRVRTEADRPETIHWYVDRFGYRIVGTAKKRHPFSRLDRDAWTVLELDLQ</sequence>